<protein>
    <submittedName>
        <fullName evidence="8">3-oxo-5-alpha-steroid 4-dehydrogenase 1</fullName>
    </submittedName>
</protein>
<dbReference type="EMBL" id="DF237133">
    <property type="protein sequence ID" value="GAQ84325.1"/>
    <property type="molecule type" value="Genomic_DNA"/>
</dbReference>
<organism evidence="8 9">
    <name type="scientific">Klebsormidium nitens</name>
    <name type="common">Green alga</name>
    <name type="synonym">Ulothrix nitens</name>
    <dbReference type="NCBI Taxonomy" id="105231"/>
    <lineage>
        <taxon>Eukaryota</taxon>
        <taxon>Viridiplantae</taxon>
        <taxon>Streptophyta</taxon>
        <taxon>Klebsormidiophyceae</taxon>
        <taxon>Klebsormidiales</taxon>
        <taxon>Klebsormidiaceae</taxon>
        <taxon>Klebsormidium</taxon>
    </lineage>
</organism>
<evidence type="ECO:0000259" key="7">
    <source>
        <dbReference type="Pfam" id="PF02544"/>
    </source>
</evidence>
<dbReference type="InterPro" id="IPR039357">
    <property type="entry name" value="SRD5A/TECR"/>
</dbReference>
<reference evidence="8 9" key="1">
    <citation type="journal article" date="2014" name="Nat. Commun.">
        <title>Klebsormidium flaccidum genome reveals primary factors for plant terrestrial adaptation.</title>
        <authorList>
            <person name="Hori K."/>
            <person name="Maruyama F."/>
            <person name="Fujisawa T."/>
            <person name="Togashi T."/>
            <person name="Yamamoto N."/>
            <person name="Seo M."/>
            <person name="Sato S."/>
            <person name="Yamada T."/>
            <person name="Mori H."/>
            <person name="Tajima N."/>
            <person name="Moriyama T."/>
            <person name="Ikeuchi M."/>
            <person name="Watanabe M."/>
            <person name="Wada H."/>
            <person name="Kobayashi K."/>
            <person name="Saito M."/>
            <person name="Masuda T."/>
            <person name="Sasaki-Sekimoto Y."/>
            <person name="Mashiguchi K."/>
            <person name="Awai K."/>
            <person name="Shimojima M."/>
            <person name="Masuda S."/>
            <person name="Iwai M."/>
            <person name="Nobusawa T."/>
            <person name="Narise T."/>
            <person name="Kondo S."/>
            <person name="Saito H."/>
            <person name="Sato R."/>
            <person name="Murakawa M."/>
            <person name="Ihara Y."/>
            <person name="Oshima-Yamada Y."/>
            <person name="Ohtaka K."/>
            <person name="Satoh M."/>
            <person name="Sonobe K."/>
            <person name="Ishii M."/>
            <person name="Ohtani R."/>
            <person name="Kanamori-Sato M."/>
            <person name="Honoki R."/>
            <person name="Miyazaki D."/>
            <person name="Mochizuki H."/>
            <person name="Umetsu J."/>
            <person name="Higashi K."/>
            <person name="Shibata D."/>
            <person name="Kamiya Y."/>
            <person name="Sato N."/>
            <person name="Nakamura Y."/>
            <person name="Tabata S."/>
            <person name="Ida S."/>
            <person name="Kurokawa K."/>
            <person name="Ohta H."/>
        </authorList>
    </citation>
    <scope>NUCLEOTIDE SEQUENCE [LARGE SCALE GENOMIC DNA]</scope>
    <source>
        <strain evidence="8 9">NIES-2285</strain>
    </source>
</reference>
<dbReference type="AlphaFoldDB" id="A0A1Y1I087"/>
<dbReference type="STRING" id="105231.A0A1Y1I087"/>
<dbReference type="GO" id="GO:0016020">
    <property type="term" value="C:membrane"/>
    <property type="evidence" value="ECO:0007669"/>
    <property type="project" value="UniProtKB-SubCell"/>
</dbReference>
<keyword evidence="9" id="KW-1185">Reference proteome</keyword>
<dbReference type="InterPro" id="IPR001104">
    <property type="entry name" value="3-oxo-5_a-steroid_4-DH_C"/>
</dbReference>
<dbReference type="OrthoDB" id="5788137at2759"/>
<evidence type="ECO:0000313" key="8">
    <source>
        <dbReference type="EMBL" id="GAQ84325.1"/>
    </source>
</evidence>
<feature type="domain" description="3-oxo-5-alpha-steroid 4-dehydrogenase C-terminal" evidence="7">
    <location>
        <begin position="147"/>
        <end position="272"/>
    </location>
</feature>
<dbReference type="GO" id="GO:0016627">
    <property type="term" value="F:oxidoreductase activity, acting on the CH-CH group of donors"/>
    <property type="evidence" value="ECO:0007669"/>
    <property type="project" value="InterPro"/>
</dbReference>
<evidence type="ECO:0000256" key="2">
    <source>
        <dbReference type="ARBA" id="ARBA00007742"/>
    </source>
</evidence>
<comment type="similarity">
    <text evidence="2">Belongs to the steroid 5-alpha reductase family.</text>
</comment>
<feature type="transmembrane region" description="Helical" evidence="6">
    <location>
        <begin position="128"/>
        <end position="148"/>
    </location>
</feature>
<dbReference type="OMA" id="FWIFPPQ"/>
<dbReference type="PROSITE" id="PS50244">
    <property type="entry name" value="S5A_REDUCTASE"/>
    <property type="match status" value="1"/>
</dbReference>
<evidence type="ECO:0000256" key="1">
    <source>
        <dbReference type="ARBA" id="ARBA00004141"/>
    </source>
</evidence>
<evidence type="ECO:0000256" key="5">
    <source>
        <dbReference type="ARBA" id="ARBA00023136"/>
    </source>
</evidence>
<proteinExistence type="inferred from homology"/>
<evidence type="ECO:0000256" key="6">
    <source>
        <dbReference type="SAM" id="Phobius"/>
    </source>
</evidence>
<evidence type="ECO:0000256" key="3">
    <source>
        <dbReference type="ARBA" id="ARBA00022692"/>
    </source>
</evidence>
<dbReference type="GO" id="GO:0006629">
    <property type="term" value="P:lipid metabolic process"/>
    <property type="evidence" value="ECO:0007669"/>
    <property type="project" value="InterPro"/>
</dbReference>
<keyword evidence="4 6" id="KW-1133">Transmembrane helix</keyword>
<name>A0A1Y1I087_KLENI</name>
<dbReference type="PANTHER" id="PTHR10556">
    <property type="entry name" value="3-OXO-5-ALPHA-STEROID 4-DEHYDROGENASE"/>
    <property type="match status" value="1"/>
</dbReference>
<feature type="transmembrane region" description="Helical" evidence="6">
    <location>
        <begin position="160"/>
        <end position="180"/>
    </location>
</feature>
<evidence type="ECO:0000313" key="9">
    <source>
        <dbReference type="Proteomes" id="UP000054558"/>
    </source>
</evidence>
<dbReference type="Proteomes" id="UP000054558">
    <property type="component" value="Unassembled WGS sequence"/>
</dbReference>
<comment type="subcellular location">
    <subcellularLocation>
        <location evidence="1">Membrane</location>
        <topology evidence="1">Multi-pass membrane protein</topology>
    </subcellularLocation>
</comment>
<gene>
    <name evidence="8" type="ORF">KFL_001840240</name>
</gene>
<sequence length="272" mass="30547">MTIDAVTAATSAMETFFYPVGTEYFWNVALPLSSVFASLNAYKLETSGQNMGYSKFAQGSKKLQMPSKWGMFLLYFPAALVALWWLLTMGDADNLERVQLVGCLLVVHFWKRVLEVLFLHKFSGKQDVVTSIFISSTYAFNTFALLYVQNYVCTNSPAPSLDLTTLGVGIFTVGVLGNLYHHWILAGLRKDKDGGYQVPQGGLFGLVTCPHYFFEIVDFLGMALASQTFYAFGWFAFTTGYLSGRSVATRNWYLKKVDGFPEDRKNILPFLF</sequence>
<feature type="transmembrane region" description="Helical" evidence="6">
    <location>
        <begin position="69"/>
        <end position="87"/>
    </location>
</feature>
<dbReference type="PANTHER" id="PTHR10556:SF35">
    <property type="entry name" value="3-OXO-5-ALPHA-STEROID 4-DEHYDROGENASE FAMILY PROTEIN"/>
    <property type="match status" value="1"/>
</dbReference>
<keyword evidence="5 6" id="KW-0472">Membrane</keyword>
<accession>A0A1Y1I087</accession>
<dbReference type="Pfam" id="PF02544">
    <property type="entry name" value="Steroid_dh"/>
    <property type="match status" value="1"/>
</dbReference>
<dbReference type="GO" id="GO:0016491">
    <property type="term" value="F:oxidoreductase activity"/>
    <property type="evidence" value="ECO:0000318"/>
    <property type="project" value="GO_Central"/>
</dbReference>
<evidence type="ECO:0000256" key="4">
    <source>
        <dbReference type="ARBA" id="ARBA00022989"/>
    </source>
</evidence>
<keyword evidence="3 6" id="KW-0812">Transmembrane</keyword>